<keyword evidence="2" id="KW-1185">Reference proteome</keyword>
<name>A0A238XRH3_9PROT</name>
<dbReference type="OrthoDB" id="8537163at2"/>
<accession>A0A238XRH3</accession>
<dbReference type="RefSeq" id="WP_143738673.1">
    <property type="nucleotide sequence ID" value="NZ_FZOA01000001.1"/>
</dbReference>
<evidence type="ECO:0000313" key="1">
    <source>
        <dbReference type="EMBL" id="SNR60934.1"/>
    </source>
</evidence>
<organism evidence="1 2">
    <name type="scientific">Methylobacillus rhizosphaerae</name>
    <dbReference type="NCBI Taxonomy" id="551994"/>
    <lineage>
        <taxon>Bacteria</taxon>
        <taxon>Pseudomonadati</taxon>
        <taxon>Pseudomonadota</taxon>
        <taxon>Betaproteobacteria</taxon>
        <taxon>Nitrosomonadales</taxon>
        <taxon>Methylophilaceae</taxon>
        <taxon>Methylobacillus</taxon>
    </lineage>
</organism>
<protein>
    <submittedName>
        <fullName evidence="1">Uncharacterized protein</fullName>
    </submittedName>
</protein>
<dbReference type="AlphaFoldDB" id="A0A238XRH3"/>
<dbReference type="EMBL" id="FZOA01000001">
    <property type="protein sequence ID" value="SNR60934.1"/>
    <property type="molecule type" value="Genomic_DNA"/>
</dbReference>
<reference evidence="2" key="1">
    <citation type="submission" date="2017-06" db="EMBL/GenBank/DDBJ databases">
        <authorList>
            <person name="Varghese N."/>
            <person name="Submissions S."/>
        </authorList>
    </citation>
    <scope>NUCLEOTIDE SEQUENCE [LARGE SCALE GENOMIC DNA]</scope>
    <source>
        <strain evidence="2">Ca-68</strain>
    </source>
</reference>
<gene>
    <name evidence="1" type="ORF">SAMN05192560_0095</name>
</gene>
<sequence length="134" mass="15445">MSTHSNNDDNSTLFDHKAQSQFVYVKIPVKLHAKPDPFHQRENELSRLLQENRIGDVIGWGQSFSDADPDGAQYVRYQRIDIITTNLDQVRTTLRPVLETLLVPAGTEIHYTLAGRTLMDIYGHKQWQLEQIVE</sequence>
<evidence type="ECO:0000313" key="2">
    <source>
        <dbReference type="Proteomes" id="UP000198305"/>
    </source>
</evidence>
<dbReference type="Proteomes" id="UP000198305">
    <property type="component" value="Unassembled WGS sequence"/>
</dbReference>
<proteinExistence type="predicted"/>